<gene>
    <name evidence="2" type="ORF">SAMN05421761_103138</name>
</gene>
<dbReference type="Proteomes" id="UP000186026">
    <property type="component" value="Unassembled WGS sequence"/>
</dbReference>
<feature type="transmembrane region" description="Helical" evidence="1">
    <location>
        <begin position="43"/>
        <end position="65"/>
    </location>
</feature>
<dbReference type="EMBL" id="FTOP01000003">
    <property type="protein sequence ID" value="SIS70319.1"/>
    <property type="molecule type" value="Genomic_DNA"/>
</dbReference>
<evidence type="ECO:0000256" key="1">
    <source>
        <dbReference type="SAM" id="Phobius"/>
    </source>
</evidence>
<organism evidence="2 3">
    <name type="scientific">Belliella pelovolcani</name>
    <dbReference type="NCBI Taxonomy" id="529505"/>
    <lineage>
        <taxon>Bacteria</taxon>
        <taxon>Pseudomonadati</taxon>
        <taxon>Bacteroidota</taxon>
        <taxon>Cytophagia</taxon>
        <taxon>Cytophagales</taxon>
        <taxon>Cyclobacteriaceae</taxon>
        <taxon>Belliella</taxon>
    </lineage>
</organism>
<evidence type="ECO:0000313" key="3">
    <source>
        <dbReference type="Proteomes" id="UP000186026"/>
    </source>
</evidence>
<keyword evidence="3" id="KW-1185">Reference proteome</keyword>
<protein>
    <submittedName>
        <fullName evidence="2">Uncharacterized protein</fullName>
    </submittedName>
</protein>
<dbReference type="STRING" id="529505.SAMN05421761_103138"/>
<name>A0A1N7L903_9BACT</name>
<reference evidence="3" key="1">
    <citation type="submission" date="2017-01" db="EMBL/GenBank/DDBJ databases">
        <authorList>
            <person name="Varghese N."/>
            <person name="Submissions S."/>
        </authorList>
    </citation>
    <scope>NUCLEOTIDE SEQUENCE [LARGE SCALE GENOMIC DNA]</scope>
    <source>
        <strain evidence="3">DSM 46698</strain>
    </source>
</reference>
<keyword evidence="1" id="KW-0472">Membrane</keyword>
<evidence type="ECO:0000313" key="2">
    <source>
        <dbReference type="EMBL" id="SIS70319.1"/>
    </source>
</evidence>
<dbReference type="RefSeq" id="WP_076499022.1">
    <property type="nucleotide sequence ID" value="NZ_FTOP01000003.1"/>
</dbReference>
<proteinExistence type="predicted"/>
<keyword evidence="1" id="KW-0812">Transmembrane</keyword>
<keyword evidence="1" id="KW-1133">Transmembrane helix</keyword>
<accession>A0A1N7L903</accession>
<dbReference type="AlphaFoldDB" id="A0A1N7L903"/>
<feature type="transmembrane region" description="Helical" evidence="1">
    <location>
        <begin position="6"/>
        <end position="36"/>
    </location>
</feature>
<sequence length="124" mass="13341">MKFTALFVLTVLLVLFLGPYFSYPYLMGVIVILAYLMASNGTASFFASGLAMGLVWLGKAISISIETGSSLPDKMAILMGMEQSNLLWVATGVLGFLLGGFSGLTGALLKNLSKPKRPQGMYRY</sequence>
<dbReference type="OrthoDB" id="840364at2"/>
<feature type="transmembrane region" description="Helical" evidence="1">
    <location>
        <begin position="85"/>
        <end position="109"/>
    </location>
</feature>